<protein>
    <submittedName>
        <fullName evidence="1">Uncharacterized protein</fullName>
    </submittedName>
</protein>
<dbReference type="EMBL" id="BSYO01000023">
    <property type="protein sequence ID" value="GMH21652.1"/>
    <property type="molecule type" value="Genomic_DNA"/>
</dbReference>
<accession>A0AAD3T2M5</accession>
<dbReference type="AlphaFoldDB" id="A0AAD3T2M5"/>
<sequence>MLPLITFPICWSVKHSIILLNSNPLLLFIFNSVPSQLLIGLAALPSHEETHSIVFGFGISEALGLDGFFTAFFKSSWEPQAVTDFSCIGHILKQINCTTIYHITKVVALTIVTEFKLVAPWT</sequence>
<dbReference type="Proteomes" id="UP001279734">
    <property type="component" value="Unassembled WGS sequence"/>
</dbReference>
<organism evidence="1 2">
    <name type="scientific">Nepenthes gracilis</name>
    <name type="common">Slender pitcher plant</name>
    <dbReference type="NCBI Taxonomy" id="150966"/>
    <lineage>
        <taxon>Eukaryota</taxon>
        <taxon>Viridiplantae</taxon>
        <taxon>Streptophyta</taxon>
        <taxon>Embryophyta</taxon>
        <taxon>Tracheophyta</taxon>
        <taxon>Spermatophyta</taxon>
        <taxon>Magnoliopsida</taxon>
        <taxon>eudicotyledons</taxon>
        <taxon>Gunneridae</taxon>
        <taxon>Pentapetalae</taxon>
        <taxon>Caryophyllales</taxon>
        <taxon>Nepenthaceae</taxon>
        <taxon>Nepenthes</taxon>
    </lineage>
</organism>
<proteinExistence type="predicted"/>
<reference evidence="1" key="1">
    <citation type="submission" date="2023-05" db="EMBL/GenBank/DDBJ databases">
        <title>Nepenthes gracilis genome sequencing.</title>
        <authorList>
            <person name="Fukushima K."/>
        </authorList>
    </citation>
    <scope>NUCLEOTIDE SEQUENCE</scope>
    <source>
        <strain evidence="1">SING2019-196</strain>
    </source>
</reference>
<name>A0AAD3T2M5_NEPGR</name>
<gene>
    <name evidence="1" type="ORF">Nepgr_023494</name>
</gene>
<evidence type="ECO:0000313" key="1">
    <source>
        <dbReference type="EMBL" id="GMH21652.1"/>
    </source>
</evidence>
<keyword evidence="2" id="KW-1185">Reference proteome</keyword>
<comment type="caution">
    <text evidence="1">The sequence shown here is derived from an EMBL/GenBank/DDBJ whole genome shotgun (WGS) entry which is preliminary data.</text>
</comment>
<evidence type="ECO:0000313" key="2">
    <source>
        <dbReference type="Proteomes" id="UP001279734"/>
    </source>
</evidence>